<protein>
    <submittedName>
        <fullName evidence="1">SCAN box domain-containing protein</fullName>
    </submittedName>
</protein>
<dbReference type="AlphaFoldDB" id="A0A8X6WNY4"/>
<proteinExistence type="predicted"/>
<evidence type="ECO:0000313" key="1">
    <source>
        <dbReference type="EMBL" id="GFY37151.1"/>
    </source>
</evidence>
<dbReference type="EMBL" id="BMAV01000158">
    <property type="protein sequence ID" value="GFY37151.1"/>
    <property type="molecule type" value="Genomic_DNA"/>
</dbReference>
<gene>
    <name evidence="1" type="primary">AVEN_255739_1</name>
    <name evidence="1" type="ORF">TNIN_427611</name>
</gene>
<evidence type="ECO:0000313" key="2">
    <source>
        <dbReference type="Proteomes" id="UP000886998"/>
    </source>
</evidence>
<reference evidence="1" key="1">
    <citation type="submission" date="2020-08" db="EMBL/GenBank/DDBJ databases">
        <title>Multicomponent nature underlies the extraordinary mechanical properties of spider dragline silk.</title>
        <authorList>
            <person name="Kono N."/>
            <person name="Nakamura H."/>
            <person name="Mori M."/>
            <person name="Yoshida Y."/>
            <person name="Ohtoshi R."/>
            <person name="Malay A.D."/>
            <person name="Moran D.A.P."/>
            <person name="Tomita M."/>
            <person name="Numata K."/>
            <person name="Arakawa K."/>
        </authorList>
    </citation>
    <scope>NUCLEOTIDE SEQUENCE</scope>
</reference>
<dbReference type="OrthoDB" id="6432602at2759"/>
<organism evidence="1 2">
    <name type="scientific">Trichonephila inaurata madagascariensis</name>
    <dbReference type="NCBI Taxonomy" id="2747483"/>
    <lineage>
        <taxon>Eukaryota</taxon>
        <taxon>Metazoa</taxon>
        <taxon>Ecdysozoa</taxon>
        <taxon>Arthropoda</taxon>
        <taxon>Chelicerata</taxon>
        <taxon>Arachnida</taxon>
        <taxon>Araneae</taxon>
        <taxon>Araneomorphae</taxon>
        <taxon>Entelegynae</taxon>
        <taxon>Araneoidea</taxon>
        <taxon>Nephilidae</taxon>
        <taxon>Trichonephila</taxon>
        <taxon>Trichonephila inaurata</taxon>
    </lineage>
</organism>
<accession>A0A8X6WNY4</accession>
<dbReference type="Proteomes" id="UP000886998">
    <property type="component" value="Unassembled WGS sequence"/>
</dbReference>
<name>A0A8X6WNY4_9ARAC</name>
<comment type="caution">
    <text evidence="1">The sequence shown here is derived from an EMBL/GenBank/DDBJ whole genome shotgun (WGS) entry which is preliminary data.</text>
</comment>
<sequence>MLDSIAEERKSLEVEAIKKIAREDMCLASRVFELEKLKLESQNPPESVGNSPQIDSSYRRQMKLLNVPADFWVSHLIGVIPSAISRLIGKEPKEMFRNYAHIHNNLLQRIKLTTDRFRVLFRPHQKQDHSTWKDFFFELRNFFEGWREEFSKSQFI</sequence>
<keyword evidence="2" id="KW-1185">Reference proteome</keyword>